<reference evidence="2 3" key="1">
    <citation type="submission" date="2018-06" db="EMBL/GenBank/DDBJ databases">
        <authorList>
            <consortium name="Pathogen Informatics"/>
            <person name="Doyle S."/>
        </authorList>
    </citation>
    <scope>NUCLEOTIDE SEQUENCE [LARGE SCALE GENOMIC DNA]</scope>
    <source>
        <strain evidence="2 3">NCTC13067</strain>
    </source>
</reference>
<gene>
    <name evidence="2" type="ORF">NCTC13067_00124</name>
</gene>
<keyword evidence="1" id="KW-1133">Transmembrane helix</keyword>
<organism evidence="2 3">
    <name type="scientific">Prevotella denticola</name>
    <dbReference type="NCBI Taxonomy" id="28129"/>
    <lineage>
        <taxon>Bacteria</taxon>
        <taxon>Pseudomonadati</taxon>
        <taxon>Bacteroidota</taxon>
        <taxon>Bacteroidia</taxon>
        <taxon>Bacteroidales</taxon>
        <taxon>Prevotellaceae</taxon>
        <taxon>Prevotella</taxon>
    </lineage>
</organism>
<evidence type="ECO:0000256" key="1">
    <source>
        <dbReference type="SAM" id="Phobius"/>
    </source>
</evidence>
<keyword evidence="1" id="KW-0472">Membrane</keyword>
<dbReference type="AlphaFoldDB" id="A0A379E1B4"/>
<protein>
    <submittedName>
        <fullName evidence="2">Uncharacterized protein</fullName>
    </submittedName>
</protein>
<dbReference type="Proteomes" id="UP000255469">
    <property type="component" value="Unassembled WGS sequence"/>
</dbReference>
<evidence type="ECO:0000313" key="3">
    <source>
        <dbReference type="Proteomes" id="UP000255469"/>
    </source>
</evidence>
<accession>A0A379E1B4</accession>
<dbReference type="RefSeq" id="WP_244595132.1">
    <property type="nucleotide sequence ID" value="NZ_UGTM01000001.1"/>
</dbReference>
<proteinExistence type="predicted"/>
<name>A0A379E1B4_9BACT</name>
<sequence>MDFCFLGGYVFVLEWMPSGKHSSSQPVIGIFLICILLTGMPLSVHFLPACCCLSRVVLSADTSRVGPQHPGNMPLGRKLFVTDQLTGFIWSVGCFPQTIWDCLFKGDSVWEMIWFKFYRTAIIQERHSALEHDQAQNHEYNMEAGLGFL</sequence>
<keyword evidence="1" id="KW-0812">Transmembrane</keyword>
<feature type="transmembrane region" description="Helical" evidence="1">
    <location>
        <begin position="26"/>
        <end position="47"/>
    </location>
</feature>
<dbReference type="EMBL" id="UGTM01000001">
    <property type="protein sequence ID" value="SUB86486.1"/>
    <property type="molecule type" value="Genomic_DNA"/>
</dbReference>
<evidence type="ECO:0000313" key="2">
    <source>
        <dbReference type="EMBL" id="SUB86486.1"/>
    </source>
</evidence>